<name>A0A1Q9E377_SYMMI</name>
<protein>
    <submittedName>
        <fullName evidence="2">Uncharacterized protein</fullName>
    </submittedName>
</protein>
<dbReference type="AlphaFoldDB" id="A0A1Q9E377"/>
<dbReference type="Proteomes" id="UP000186817">
    <property type="component" value="Unassembled WGS sequence"/>
</dbReference>
<evidence type="ECO:0000313" key="2">
    <source>
        <dbReference type="EMBL" id="OLQ01853.1"/>
    </source>
</evidence>
<dbReference type="EMBL" id="LSRX01000279">
    <property type="protein sequence ID" value="OLQ01853.1"/>
    <property type="molecule type" value="Genomic_DNA"/>
</dbReference>
<evidence type="ECO:0000256" key="1">
    <source>
        <dbReference type="SAM" id="MobiDB-lite"/>
    </source>
</evidence>
<organism evidence="2 3">
    <name type="scientific">Symbiodinium microadriaticum</name>
    <name type="common">Dinoflagellate</name>
    <name type="synonym">Zooxanthella microadriatica</name>
    <dbReference type="NCBI Taxonomy" id="2951"/>
    <lineage>
        <taxon>Eukaryota</taxon>
        <taxon>Sar</taxon>
        <taxon>Alveolata</taxon>
        <taxon>Dinophyceae</taxon>
        <taxon>Suessiales</taxon>
        <taxon>Symbiodiniaceae</taxon>
        <taxon>Symbiodinium</taxon>
    </lineage>
</organism>
<sequence length="527" mass="57140">MVIPARVSLAPPCPPARAGITILEDLGLENDKMVIPARVSLAPPCPPARAGITILEDLGLENDKMVIPARVSLAPPCPPARAGITILEDLGLENDKMVIPARVSLAPPCPPARAGITILEDLGLENDKMVIPARVSLAPPCPPARAGITILEDLGLENAKMAFSIVKLEQPEQRSASWVKVAVEQYREAGPFLALRALLLTFQEILPGTFEDFFLNASHGQRGRIADIRGRWLGFDGNLPHKVLPFKGRRYTLVYFSKLRGWSVGQNPESPHAKLLVDLGFPLPTTPPRIKELLRSEQRLDRARRRYEAFCAHTIRRGGAGRRIRMDVVLPGHVRALRCEASTAVPMCAVAARLSKEDLGSQRKDSCELCLGSLPLLPSDRPARLALPRKVLCIGRTARKSTLPGNPVTPKRRKLTPSTWSDRTPSPPPRPAAGLRAYLTPRAPSAGEPGRRRQVAGPGPAMTCPVVQEPEIRKKTPEAGALAAHGEAFCQAFQGACMDFELPQEVAARYELAVEENGQIPLLGEGG</sequence>
<keyword evidence="3" id="KW-1185">Reference proteome</keyword>
<comment type="caution">
    <text evidence="2">The sequence shown here is derived from an EMBL/GenBank/DDBJ whole genome shotgun (WGS) entry which is preliminary data.</text>
</comment>
<accession>A0A1Q9E377</accession>
<feature type="region of interest" description="Disordered" evidence="1">
    <location>
        <begin position="398"/>
        <end position="464"/>
    </location>
</feature>
<evidence type="ECO:0000313" key="3">
    <source>
        <dbReference type="Proteomes" id="UP000186817"/>
    </source>
</evidence>
<gene>
    <name evidence="2" type="ORF">AK812_SmicGene15373</name>
</gene>
<proteinExistence type="predicted"/>
<reference evidence="2 3" key="1">
    <citation type="submission" date="2016-02" db="EMBL/GenBank/DDBJ databases">
        <title>Genome analysis of coral dinoflagellate symbionts highlights evolutionary adaptations to a symbiotic lifestyle.</title>
        <authorList>
            <person name="Aranda M."/>
            <person name="Li Y."/>
            <person name="Liew Y.J."/>
            <person name="Baumgarten S."/>
            <person name="Simakov O."/>
            <person name="Wilson M."/>
            <person name="Piel J."/>
            <person name="Ashoor H."/>
            <person name="Bougouffa S."/>
            <person name="Bajic V.B."/>
            <person name="Ryu T."/>
            <person name="Ravasi T."/>
            <person name="Bayer T."/>
            <person name="Micklem G."/>
            <person name="Kim H."/>
            <person name="Bhak J."/>
            <person name="Lajeunesse T.C."/>
            <person name="Voolstra C.R."/>
        </authorList>
    </citation>
    <scope>NUCLEOTIDE SEQUENCE [LARGE SCALE GENOMIC DNA]</scope>
    <source>
        <strain evidence="2 3">CCMP2467</strain>
    </source>
</reference>